<reference evidence="2" key="1">
    <citation type="submission" date="2015-11" db="EMBL/GenBank/DDBJ databases">
        <authorList>
            <consortium name="International Coturnix japonica Genome Analysis Consortium"/>
            <person name="Warren W."/>
            <person name="Burt D.W."/>
            <person name="Antin P.B."/>
            <person name="Lanford R."/>
            <person name="Gros J."/>
            <person name="Wilson R.K."/>
        </authorList>
    </citation>
    <scope>NUCLEOTIDE SEQUENCE [LARGE SCALE GENOMIC DNA]</scope>
</reference>
<reference evidence="2" key="3">
    <citation type="submission" date="2025-09" db="UniProtKB">
        <authorList>
            <consortium name="Ensembl"/>
        </authorList>
    </citation>
    <scope>IDENTIFICATION</scope>
</reference>
<organism evidence="2 3">
    <name type="scientific">Coturnix japonica</name>
    <name type="common">Japanese quail</name>
    <name type="synonym">Coturnix coturnix japonica</name>
    <dbReference type="NCBI Taxonomy" id="93934"/>
    <lineage>
        <taxon>Eukaryota</taxon>
        <taxon>Metazoa</taxon>
        <taxon>Chordata</taxon>
        <taxon>Craniata</taxon>
        <taxon>Vertebrata</taxon>
        <taxon>Euteleostomi</taxon>
        <taxon>Archelosauria</taxon>
        <taxon>Archosauria</taxon>
        <taxon>Dinosauria</taxon>
        <taxon>Saurischia</taxon>
        <taxon>Theropoda</taxon>
        <taxon>Coelurosauria</taxon>
        <taxon>Aves</taxon>
        <taxon>Neognathae</taxon>
        <taxon>Galloanserae</taxon>
        <taxon>Galliformes</taxon>
        <taxon>Phasianidae</taxon>
        <taxon>Perdicinae</taxon>
        <taxon>Coturnix</taxon>
    </lineage>
</organism>
<keyword evidence="3" id="KW-1185">Reference proteome</keyword>
<name>A0A8C2UCS5_COTJA</name>
<dbReference type="Ensembl" id="ENSCJPT00005036494.1">
    <property type="protein sequence ID" value="ENSCJPP00005026953.1"/>
    <property type="gene ID" value="ENSCJPG00005020931.1"/>
</dbReference>
<dbReference type="GO" id="GO:0030414">
    <property type="term" value="F:peptidase inhibitor activity"/>
    <property type="evidence" value="ECO:0007669"/>
    <property type="project" value="InterPro"/>
</dbReference>
<dbReference type="InterPro" id="IPR036645">
    <property type="entry name" value="Elafin-like_sf"/>
</dbReference>
<dbReference type="SUPFAM" id="SSF57256">
    <property type="entry name" value="Elafin-like"/>
    <property type="match status" value="1"/>
</dbReference>
<dbReference type="InterPro" id="IPR008197">
    <property type="entry name" value="WAP_dom"/>
</dbReference>
<dbReference type="AlphaFoldDB" id="A0A8C2UCS5"/>
<evidence type="ECO:0000313" key="3">
    <source>
        <dbReference type="Proteomes" id="UP000694412"/>
    </source>
</evidence>
<dbReference type="Gene3D" id="4.10.75.10">
    <property type="entry name" value="Elafin-like"/>
    <property type="match status" value="1"/>
</dbReference>
<dbReference type="SMART" id="SM00217">
    <property type="entry name" value="WAP"/>
    <property type="match status" value="1"/>
</dbReference>
<evidence type="ECO:0000313" key="2">
    <source>
        <dbReference type="Ensembl" id="ENSCJPP00005026953.1"/>
    </source>
</evidence>
<feature type="domain" description="WAP" evidence="1">
    <location>
        <begin position="24"/>
        <end position="65"/>
    </location>
</feature>
<proteinExistence type="predicted"/>
<sequence length="86" mass="9298">ADLSGLSSLMILKPPCAPAGTAWSCPEVRITCAMANPRNDCYSDRHCPRSKKCCQTFCGRRGDVKEGMAFPADLISSCFPVRITVS</sequence>
<dbReference type="Pfam" id="PF00095">
    <property type="entry name" value="WAP"/>
    <property type="match status" value="1"/>
</dbReference>
<reference evidence="2" key="2">
    <citation type="submission" date="2025-08" db="UniProtKB">
        <authorList>
            <consortium name="Ensembl"/>
        </authorList>
    </citation>
    <scope>IDENTIFICATION</scope>
</reference>
<accession>A0A8C2UCS5</accession>
<dbReference type="GO" id="GO:0005576">
    <property type="term" value="C:extracellular region"/>
    <property type="evidence" value="ECO:0007669"/>
    <property type="project" value="InterPro"/>
</dbReference>
<protein>
    <recommendedName>
        <fullName evidence="1">WAP domain-containing protein</fullName>
    </recommendedName>
</protein>
<evidence type="ECO:0000259" key="1">
    <source>
        <dbReference type="SMART" id="SM00217"/>
    </source>
</evidence>
<dbReference type="Proteomes" id="UP000694412">
    <property type="component" value="Chromosome 20"/>
</dbReference>
<dbReference type="GeneTree" id="ENSGT01020000230603"/>